<comment type="similarity">
    <text evidence="1 8">Belongs to the cytidylate kinase family. Type 1 subfamily.</text>
</comment>
<evidence type="ECO:0000256" key="2">
    <source>
        <dbReference type="ARBA" id="ARBA00022679"/>
    </source>
</evidence>
<evidence type="ECO:0000256" key="1">
    <source>
        <dbReference type="ARBA" id="ARBA00009427"/>
    </source>
</evidence>
<dbReference type="GO" id="GO:0036431">
    <property type="term" value="F:dCMP kinase activity"/>
    <property type="evidence" value="ECO:0007669"/>
    <property type="project" value="InterPro"/>
</dbReference>
<dbReference type="SUPFAM" id="SSF52540">
    <property type="entry name" value="P-loop containing nucleoside triphosphate hydrolases"/>
    <property type="match status" value="1"/>
</dbReference>
<dbReference type="Pfam" id="PF02224">
    <property type="entry name" value="Cytidylate_kin"/>
    <property type="match status" value="1"/>
</dbReference>
<keyword evidence="11" id="KW-1185">Reference proteome</keyword>
<gene>
    <name evidence="8 10" type="primary">cmk</name>
    <name evidence="10" type="ORF">WEOB_243</name>
</gene>
<dbReference type="InterPro" id="IPR011994">
    <property type="entry name" value="Cytidylate_kinase_dom"/>
</dbReference>
<keyword evidence="8" id="KW-0963">Cytoplasm</keyword>
<sequence length="246" mass="28362">MCKKNLNIVFLSNCKNIVNGDNKSLPPVITVDGPSASGKGTLCATLAKILQWNFLDSGVIYRTINLLSQYHNIIDEKSLLSVIKNSNMSFKIQNNQTNVMLENKDISWEIRNHRVNNTIFHISSFPNIRKMLLNYQRRFRAFPGLIADGRDMGTVVFPDAKIKIFLDADIKKRAKRRFRQLQKNNVNVTLNNVLYEIKKRDDYDRNRIISPLVRATNSLVLDSTYLNEHEVVKEAMKYINNIGNIF</sequence>
<evidence type="ECO:0000256" key="5">
    <source>
        <dbReference type="ARBA" id="ARBA00022840"/>
    </source>
</evidence>
<evidence type="ECO:0000256" key="7">
    <source>
        <dbReference type="ARBA" id="ARBA00048478"/>
    </source>
</evidence>
<dbReference type="HAMAP" id="MF_00238">
    <property type="entry name" value="Cytidyl_kinase_type1"/>
    <property type="match status" value="1"/>
</dbReference>
<organism evidence="10 11">
    <name type="scientific">Candidatus Westeberhardia cardiocondylae</name>
    <dbReference type="NCBI Taxonomy" id="1594731"/>
    <lineage>
        <taxon>Bacteria</taxon>
        <taxon>Pseudomonadati</taxon>
        <taxon>Pseudomonadota</taxon>
        <taxon>Gammaproteobacteria</taxon>
        <taxon>Enterobacterales</taxon>
        <taxon>Enterobacteriaceae</taxon>
        <taxon>ant endosymbionts</taxon>
        <taxon>Candidatus Westeberhardia</taxon>
    </lineage>
</organism>
<dbReference type="RefSeq" id="WP_281263738.1">
    <property type="nucleotide sequence ID" value="NZ_LN774881.1"/>
</dbReference>
<comment type="catalytic activity">
    <reaction evidence="6 8">
        <text>dCMP + ATP = dCDP + ADP</text>
        <dbReference type="Rhea" id="RHEA:25094"/>
        <dbReference type="ChEBI" id="CHEBI:30616"/>
        <dbReference type="ChEBI" id="CHEBI:57566"/>
        <dbReference type="ChEBI" id="CHEBI:58593"/>
        <dbReference type="ChEBI" id="CHEBI:456216"/>
        <dbReference type="EC" id="2.7.4.25"/>
    </reaction>
</comment>
<comment type="subcellular location">
    <subcellularLocation>
        <location evidence="8">Cytoplasm</location>
    </subcellularLocation>
</comment>
<dbReference type="KEGG" id="wca:WEOB_243"/>
<dbReference type="Proteomes" id="UP000242753">
    <property type="component" value="Chromosome I"/>
</dbReference>
<reference evidence="11" key="1">
    <citation type="submission" date="2015-01" db="EMBL/GenBank/DDBJ databases">
        <authorList>
            <person name="Manzano-Marin A."/>
            <person name="Manzano-Marin A."/>
        </authorList>
    </citation>
    <scope>NUCLEOTIDE SEQUENCE [LARGE SCALE GENOMIC DNA]</scope>
    <source>
        <strain evidence="11">obscurior</strain>
    </source>
</reference>
<dbReference type="NCBIfam" id="TIGR00017">
    <property type="entry name" value="cmk"/>
    <property type="match status" value="1"/>
</dbReference>
<proteinExistence type="inferred from homology"/>
<dbReference type="GO" id="GO:0006220">
    <property type="term" value="P:pyrimidine nucleotide metabolic process"/>
    <property type="evidence" value="ECO:0007669"/>
    <property type="project" value="UniProtKB-UniRule"/>
</dbReference>
<dbReference type="EC" id="2.7.4.25" evidence="8"/>
<accession>A0A0H5BWS6</accession>
<keyword evidence="5 8" id="KW-0067">ATP-binding</keyword>
<feature type="binding site" evidence="8">
    <location>
        <begin position="33"/>
        <end position="41"/>
    </location>
    <ligand>
        <name>ATP</name>
        <dbReference type="ChEBI" id="CHEBI:30616"/>
    </ligand>
</feature>
<name>A0A0H5BWS6_9ENTR</name>
<dbReference type="STRING" id="1594731.WEOB_243"/>
<evidence type="ECO:0000256" key="8">
    <source>
        <dbReference type="HAMAP-Rule" id="MF_00238"/>
    </source>
</evidence>
<dbReference type="InterPro" id="IPR003136">
    <property type="entry name" value="Cytidylate_kin"/>
</dbReference>
<dbReference type="GO" id="GO:0005524">
    <property type="term" value="F:ATP binding"/>
    <property type="evidence" value="ECO:0007669"/>
    <property type="project" value="UniProtKB-UniRule"/>
</dbReference>
<dbReference type="CDD" id="cd02020">
    <property type="entry name" value="CMPK"/>
    <property type="match status" value="1"/>
</dbReference>
<dbReference type="GO" id="GO:0036430">
    <property type="term" value="F:CMP kinase activity"/>
    <property type="evidence" value="ECO:0007669"/>
    <property type="project" value="RHEA"/>
</dbReference>
<evidence type="ECO:0000313" key="10">
    <source>
        <dbReference type="EMBL" id="CEN32190.1"/>
    </source>
</evidence>
<dbReference type="GO" id="GO:0005737">
    <property type="term" value="C:cytoplasm"/>
    <property type="evidence" value="ECO:0007669"/>
    <property type="project" value="UniProtKB-SubCell"/>
</dbReference>
<dbReference type="Gene3D" id="3.40.50.300">
    <property type="entry name" value="P-loop containing nucleotide triphosphate hydrolases"/>
    <property type="match status" value="1"/>
</dbReference>
<keyword evidence="3 8" id="KW-0547">Nucleotide-binding</keyword>
<dbReference type="InterPro" id="IPR027417">
    <property type="entry name" value="P-loop_NTPase"/>
</dbReference>
<keyword evidence="4 8" id="KW-0418">Kinase</keyword>
<comment type="catalytic activity">
    <reaction evidence="7 8">
        <text>CMP + ATP = CDP + ADP</text>
        <dbReference type="Rhea" id="RHEA:11600"/>
        <dbReference type="ChEBI" id="CHEBI:30616"/>
        <dbReference type="ChEBI" id="CHEBI:58069"/>
        <dbReference type="ChEBI" id="CHEBI:60377"/>
        <dbReference type="ChEBI" id="CHEBI:456216"/>
        <dbReference type="EC" id="2.7.4.25"/>
    </reaction>
</comment>
<evidence type="ECO:0000256" key="6">
    <source>
        <dbReference type="ARBA" id="ARBA00047615"/>
    </source>
</evidence>
<evidence type="ECO:0000259" key="9">
    <source>
        <dbReference type="Pfam" id="PF02224"/>
    </source>
</evidence>
<dbReference type="EMBL" id="LN774881">
    <property type="protein sequence ID" value="CEN32190.1"/>
    <property type="molecule type" value="Genomic_DNA"/>
</dbReference>
<feature type="domain" description="Cytidylate kinase" evidence="9">
    <location>
        <begin position="29"/>
        <end position="240"/>
    </location>
</feature>
<evidence type="ECO:0000256" key="3">
    <source>
        <dbReference type="ARBA" id="ARBA00022741"/>
    </source>
</evidence>
<dbReference type="AlphaFoldDB" id="A0A0H5BWS6"/>
<evidence type="ECO:0000256" key="4">
    <source>
        <dbReference type="ARBA" id="ARBA00022777"/>
    </source>
</evidence>
<keyword evidence="2 8" id="KW-0808">Transferase</keyword>
<protein>
    <recommendedName>
        <fullName evidence="8">Cytidylate kinase</fullName>
        <shortName evidence="8">CK</shortName>
        <ecNumber evidence="8">2.7.4.25</ecNumber>
    </recommendedName>
    <alternativeName>
        <fullName evidence="8">Cytidine monophosphate kinase</fullName>
        <shortName evidence="8">CMP kinase</shortName>
    </alternativeName>
</protein>
<evidence type="ECO:0000313" key="11">
    <source>
        <dbReference type="Proteomes" id="UP000242753"/>
    </source>
</evidence>
<dbReference type="PATRIC" id="fig|1594731.3.peg.228"/>